<protein>
    <submittedName>
        <fullName evidence="1 3">Uncharacterized protein</fullName>
    </submittedName>
</protein>
<keyword evidence="2" id="KW-1185">Reference proteome</keyword>
<dbReference type="GeneID" id="54453495"/>
<reference evidence="1 3" key="1">
    <citation type="journal article" date="2020" name="Stud. Mycol.">
        <title>101 Dothideomycetes genomes: a test case for predicting lifestyles and emergence of pathogens.</title>
        <authorList>
            <person name="Haridas S."/>
            <person name="Albert R."/>
            <person name="Binder M."/>
            <person name="Bloem J."/>
            <person name="Labutti K."/>
            <person name="Salamov A."/>
            <person name="Andreopoulos B."/>
            <person name="Baker S."/>
            <person name="Barry K."/>
            <person name="Bills G."/>
            <person name="Bluhm B."/>
            <person name="Cannon C."/>
            <person name="Castanera R."/>
            <person name="Culley D."/>
            <person name="Daum C."/>
            <person name="Ezra D."/>
            <person name="Gonzalez J."/>
            <person name="Henrissat B."/>
            <person name="Kuo A."/>
            <person name="Liang C."/>
            <person name="Lipzen A."/>
            <person name="Lutzoni F."/>
            <person name="Magnuson J."/>
            <person name="Mondo S."/>
            <person name="Nolan M."/>
            <person name="Ohm R."/>
            <person name="Pangilinan J."/>
            <person name="Park H.-J."/>
            <person name="Ramirez L."/>
            <person name="Alfaro M."/>
            <person name="Sun H."/>
            <person name="Tritt A."/>
            <person name="Yoshinaga Y."/>
            <person name="Zwiers L.-H."/>
            <person name="Turgeon B."/>
            <person name="Goodwin S."/>
            <person name="Spatafora J."/>
            <person name="Crous P."/>
            <person name="Grigoriev I."/>
        </authorList>
    </citation>
    <scope>NUCLEOTIDE SEQUENCE</scope>
    <source>
        <strain evidence="1 3">CBS 304.34</strain>
    </source>
</reference>
<reference evidence="3" key="2">
    <citation type="submission" date="2020-04" db="EMBL/GenBank/DDBJ databases">
        <authorList>
            <consortium name="NCBI Genome Project"/>
        </authorList>
    </citation>
    <scope>NUCLEOTIDE SEQUENCE</scope>
    <source>
        <strain evidence="3">CBS 304.34</strain>
    </source>
</reference>
<gene>
    <name evidence="1 3" type="ORF">BDZ99DRAFT_129197</name>
</gene>
<evidence type="ECO:0000313" key="1">
    <source>
        <dbReference type="EMBL" id="KAF2816121.1"/>
    </source>
</evidence>
<dbReference type="EMBL" id="MU003693">
    <property type="protein sequence ID" value="KAF2816121.1"/>
    <property type="molecule type" value="Genomic_DNA"/>
</dbReference>
<evidence type="ECO:0000313" key="3">
    <source>
        <dbReference type="RefSeq" id="XP_033583085.1"/>
    </source>
</evidence>
<evidence type="ECO:0000313" key="2">
    <source>
        <dbReference type="Proteomes" id="UP000504636"/>
    </source>
</evidence>
<sequence length="125" mass="14217">MSDKRNMLQARSAMPSKYLPLLSFSLFSILCQCKRTNISVYDATQGTSRFRPRLGCIFHIMYLQTTYNIGQGSTATITLYFLDMISNGLYCALFHYCTCSQFQFTSGGGPRFFPSSIKKSQARRD</sequence>
<name>A0A6A6Z4Q7_9PEZI</name>
<reference evidence="3" key="3">
    <citation type="submission" date="2025-04" db="UniProtKB">
        <authorList>
            <consortium name="RefSeq"/>
        </authorList>
    </citation>
    <scope>IDENTIFICATION</scope>
    <source>
        <strain evidence="3">CBS 304.34</strain>
    </source>
</reference>
<proteinExistence type="predicted"/>
<organism evidence="1">
    <name type="scientific">Mytilinidion resinicola</name>
    <dbReference type="NCBI Taxonomy" id="574789"/>
    <lineage>
        <taxon>Eukaryota</taxon>
        <taxon>Fungi</taxon>
        <taxon>Dikarya</taxon>
        <taxon>Ascomycota</taxon>
        <taxon>Pezizomycotina</taxon>
        <taxon>Dothideomycetes</taxon>
        <taxon>Pleosporomycetidae</taxon>
        <taxon>Mytilinidiales</taxon>
        <taxon>Mytilinidiaceae</taxon>
        <taxon>Mytilinidion</taxon>
    </lineage>
</organism>
<accession>A0A6A6Z4Q7</accession>
<dbReference type="RefSeq" id="XP_033583085.1">
    <property type="nucleotide sequence ID" value="XM_033712602.1"/>
</dbReference>
<dbReference type="AlphaFoldDB" id="A0A6A6Z4Q7"/>
<dbReference type="Proteomes" id="UP000504636">
    <property type="component" value="Unplaced"/>
</dbReference>